<evidence type="ECO:0000313" key="2">
    <source>
        <dbReference type="EMBL" id="SMO53467.1"/>
    </source>
</evidence>
<feature type="domain" description="Thioesterase putative" evidence="1">
    <location>
        <begin position="4"/>
        <end position="145"/>
    </location>
</feature>
<evidence type="ECO:0000259" key="1">
    <source>
        <dbReference type="Pfam" id="PF09500"/>
    </source>
</evidence>
<dbReference type="SUPFAM" id="SSF54637">
    <property type="entry name" value="Thioesterase/thiol ester dehydrase-isomerase"/>
    <property type="match status" value="1"/>
</dbReference>
<sequence>MTKQEIQNYLYENIPVTKALGVEAVAFSREEVKFKAPLAVNINHRSTAFGGSISSLLITTGWSYLRLLFDEHGPVPRIVIGKSSTNYLQPVSDDFTSELIIPKKETLERFWEMYNRFGKTRITLQAKIVYQGVVQAEFEGEFVVFEKEEVRE</sequence>
<organism evidence="2 3">
    <name type="scientific">Gracilimonas mengyeensis</name>
    <dbReference type="NCBI Taxonomy" id="1302730"/>
    <lineage>
        <taxon>Bacteria</taxon>
        <taxon>Pseudomonadati</taxon>
        <taxon>Balneolota</taxon>
        <taxon>Balneolia</taxon>
        <taxon>Balneolales</taxon>
        <taxon>Balneolaceae</taxon>
        <taxon>Gracilimonas</taxon>
    </lineage>
</organism>
<gene>
    <name evidence="2" type="ORF">SAMN06265219_10491</name>
</gene>
<proteinExistence type="predicted"/>
<dbReference type="EMBL" id="FXTP01000004">
    <property type="protein sequence ID" value="SMO53467.1"/>
    <property type="molecule type" value="Genomic_DNA"/>
</dbReference>
<dbReference type="InterPro" id="IPR029069">
    <property type="entry name" value="HotDog_dom_sf"/>
</dbReference>
<dbReference type="AlphaFoldDB" id="A0A521C1V3"/>
<keyword evidence="3" id="KW-1185">Reference proteome</keyword>
<dbReference type="NCBIfam" id="TIGR02447">
    <property type="entry name" value="yiiD_Cterm"/>
    <property type="match status" value="1"/>
</dbReference>
<dbReference type="Pfam" id="PF09500">
    <property type="entry name" value="YiiD_C"/>
    <property type="match status" value="1"/>
</dbReference>
<dbReference type="OrthoDB" id="572024at2"/>
<dbReference type="Gene3D" id="3.10.129.10">
    <property type="entry name" value="Hotdog Thioesterase"/>
    <property type="match status" value="1"/>
</dbReference>
<name>A0A521C1V3_9BACT</name>
<protein>
    <submittedName>
        <fullName evidence="2">Thioesterase domain-containing protein, putative</fullName>
    </submittedName>
</protein>
<reference evidence="2 3" key="1">
    <citation type="submission" date="2017-05" db="EMBL/GenBank/DDBJ databases">
        <authorList>
            <person name="Varghese N."/>
            <person name="Submissions S."/>
        </authorList>
    </citation>
    <scope>NUCLEOTIDE SEQUENCE [LARGE SCALE GENOMIC DNA]</scope>
    <source>
        <strain evidence="2 3">DSM 21985</strain>
    </source>
</reference>
<evidence type="ECO:0000313" key="3">
    <source>
        <dbReference type="Proteomes" id="UP000317557"/>
    </source>
</evidence>
<accession>A0A521C1V3</accession>
<dbReference type="InterPro" id="IPR012660">
    <property type="entry name" value="YiiD_C"/>
</dbReference>
<dbReference type="Proteomes" id="UP000317557">
    <property type="component" value="Unassembled WGS sequence"/>
</dbReference>
<dbReference type="RefSeq" id="WP_142453706.1">
    <property type="nucleotide sequence ID" value="NZ_FXTP01000004.1"/>
</dbReference>